<dbReference type="Proteomes" id="UP000541444">
    <property type="component" value="Unassembled WGS sequence"/>
</dbReference>
<keyword evidence="2" id="KW-1185">Reference proteome</keyword>
<organism evidence="1 2">
    <name type="scientific">Kingdonia uniflora</name>
    <dbReference type="NCBI Taxonomy" id="39325"/>
    <lineage>
        <taxon>Eukaryota</taxon>
        <taxon>Viridiplantae</taxon>
        <taxon>Streptophyta</taxon>
        <taxon>Embryophyta</taxon>
        <taxon>Tracheophyta</taxon>
        <taxon>Spermatophyta</taxon>
        <taxon>Magnoliopsida</taxon>
        <taxon>Ranunculales</taxon>
        <taxon>Circaeasteraceae</taxon>
        <taxon>Kingdonia</taxon>
    </lineage>
</organism>
<dbReference type="EMBL" id="JACGCM010002261">
    <property type="protein sequence ID" value="KAF6142340.1"/>
    <property type="molecule type" value="Genomic_DNA"/>
</dbReference>
<dbReference type="AlphaFoldDB" id="A0A7J7LIK1"/>
<gene>
    <name evidence="1" type="ORF">GIB67_023365</name>
</gene>
<evidence type="ECO:0000313" key="2">
    <source>
        <dbReference type="Proteomes" id="UP000541444"/>
    </source>
</evidence>
<name>A0A7J7LIK1_9MAGN</name>
<comment type="caution">
    <text evidence="1">The sequence shown here is derived from an EMBL/GenBank/DDBJ whole genome shotgun (WGS) entry which is preliminary data.</text>
</comment>
<reference evidence="1 2" key="1">
    <citation type="journal article" date="2020" name="IScience">
        <title>Genome Sequencing of the Endangered Kingdonia uniflora (Circaeasteraceae, Ranunculales) Reveals Potential Mechanisms of Evolutionary Specialization.</title>
        <authorList>
            <person name="Sun Y."/>
            <person name="Deng T."/>
            <person name="Zhang A."/>
            <person name="Moore M.J."/>
            <person name="Landis J.B."/>
            <person name="Lin N."/>
            <person name="Zhang H."/>
            <person name="Zhang X."/>
            <person name="Huang J."/>
            <person name="Zhang X."/>
            <person name="Sun H."/>
            <person name="Wang H."/>
        </authorList>
    </citation>
    <scope>NUCLEOTIDE SEQUENCE [LARGE SCALE GENOMIC DNA]</scope>
    <source>
        <strain evidence="1">TB1705</strain>
        <tissue evidence="1">Leaf</tissue>
    </source>
</reference>
<protein>
    <submittedName>
        <fullName evidence="1">Uncharacterized protein</fullName>
    </submittedName>
</protein>
<evidence type="ECO:0000313" key="1">
    <source>
        <dbReference type="EMBL" id="KAF6142340.1"/>
    </source>
</evidence>
<proteinExistence type="predicted"/>
<sequence>MGSEVYLATLGNDMNYTGFKYVILRWKGNEIAKAWDSTTWDLEIRIRIFAFVMFSTENLDFTRFNLSWNFLKVKIIDVCTAQDYKPIPIIICGQFRKLTHFFPFICSHLLSVKLLYEVARLYITSNTKRCINVETNILPFLPLLRWKNPCCLLSFN</sequence>
<accession>A0A7J7LIK1</accession>